<protein>
    <submittedName>
        <fullName evidence="1">Uncharacterized protein</fullName>
    </submittedName>
</protein>
<name>A0A1M6JSD1_REIAG</name>
<dbReference type="STRING" id="156994.SAMN04488028_101303"/>
<evidence type="ECO:0000313" key="2">
    <source>
        <dbReference type="Proteomes" id="UP000184474"/>
    </source>
</evidence>
<organism evidence="1 2">
    <name type="scientific">Reichenbachiella agariperforans</name>
    <dbReference type="NCBI Taxonomy" id="156994"/>
    <lineage>
        <taxon>Bacteria</taxon>
        <taxon>Pseudomonadati</taxon>
        <taxon>Bacteroidota</taxon>
        <taxon>Cytophagia</taxon>
        <taxon>Cytophagales</taxon>
        <taxon>Reichenbachiellaceae</taxon>
        <taxon>Reichenbachiella</taxon>
    </lineage>
</organism>
<proteinExistence type="predicted"/>
<evidence type="ECO:0000313" key="1">
    <source>
        <dbReference type="EMBL" id="SHJ49601.1"/>
    </source>
</evidence>
<accession>A0A1M6JSD1</accession>
<sequence>MKTQIEPKEDIMIIITKIHREFPELSKYIIEMPLNDAKNEAVIVKNLESYYDSLVDLVDKYAKTHQGTVEIPRS</sequence>
<keyword evidence="2" id="KW-1185">Reference proteome</keyword>
<reference evidence="2" key="1">
    <citation type="submission" date="2016-11" db="EMBL/GenBank/DDBJ databases">
        <authorList>
            <person name="Varghese N."/>
            <person name="Submissions S."/>
        </authorList>
    </citation>
    <scope>NUCLEOTIDE SEQUENCE [LARGE SCALE GENOMIC DNA]</scope>
    <source>
        <strain evidence="2">DSM 26134</strain>
    </source>
</reference>
<dbReference type="EMBL" id="FRAA01000001">
    <property type="protein sequence ID" value="SHJ49601.1"/>
    <property type="molecule type" value="Genomic_DNA"/>
</dbReference>
<gene>
    <name evidence="1" type="ORF">SAMN04488028_101303</name>
</gene>
<dbReference type="Proteomes" id="UP000184474">
    <property type="component" value="Unassembled WGS sequence"/>
</dbReference>
<dbReference type="RefSeq" id="WP_139280850.1">
    <property type="nucleotide sequence ID" value="NZ_FRAA01000001.1"/>
</dbReference>
<dbReference type="AlphaFoldDB" id="A0A1M6JSD1"/>